<feature type="domain" description="RWD" evidence="2">
    <location>
        <begin position="8"/>
        <end position="121"/>
    </location>
</feature>
<dbReference type="AlphaFoldDB" id="A0A8T9CD47"/>
<dbReference type="PANTHER" id="PTHR12292">
    <property type="entry name" value="RWD DOMAIN-CONTAINING PROTEIN"/>
    <property type="match status" value="1"/>
</dbReference>
<accession>A0A8T9CD47</accession>
<reference evidence="3 4" key="1">
    <citation type="submission" date="2018-05" db="EMBL/GenBank/DDBJ databases">
        <title>Genome sequencing and assembly of the regulated plant pathogen Lachnellula willkommii and related sister species for the development of diagnostic species identification markers.</title>
        <authorList>
            <person name="Giroux E."/>
            <person name="Bilodeau G."/>
        </authorList>
    </citation>
    <scope>NUCLEOTIDE SEQUENCE [LARGE SCALE GENOMIC DNA]</scope>
    <source>
        <strain evidence="3 4">CBS 268.59</strain>
    </source>
</reference>
<protein>
    <submittedName>
        <fullName evidence="3">RWD domain-containing protein</fullName>
    </submittedName>
</protein>
<gene>
    <name evidence="3" type="ORF">LSUE1_G000858</name>
</gene>
<dbReference type="Gene3D" id="3.10.110.10">
    <property type="entry name" value="Ubiquitin Conjugating Enzyme"/>
    <property type="match status" value="1"/>
</dbReference>
<keyword evidence="1" id="KW-0175">Coiled coil</keyword>
<evidence type="ECO:0000256" key="1">
    <source>
        <dbReference type="SAM" id="Coils"/>
    </source>
</evidence>
<dbReference type="InterPro" id="IPR006575">
    <property type="entry name" value="RWD_dom"/>
</dbReference>
<dbReference type="CDD" id="cd23823">
    <property type="entry name" value="RWD_GCN2"/>
    <property type="match status" value="1"/>
</dbReference>
<dbReference type="Pfam" id="PF05773">
    <property type="entry name" value="RWD"/>
    <property type="match status" value="1"/>
</dbReference>
<evidence type="ECO:0000313" key="3">
    <source>
        <dbReference type="EMBL" id="TVY83196.1"/>
    </source>
</evidence>
<dbReference type="EMBL" id="QGMK01000220">
    <property type="protein sequence ID" value="TVY83196.1"/>
    <property type="molecule type" value="Genomic_DNA"/>
</dbReference>
<dbReference type="OrthoDB" id="277175at2759"/>
<organism evidence="3 4">
    <name type="scientific">Lachnellula suecica</name>
    <dbReference type="NCBI Taxonomy" id="602035"/>
    <lineage>
        <taxon>Eukaryota</taxon>
        <taxon>Fungi</taxon>
        <taxon>Dikarya</taxon>
        <taxon>Ascomycota</taxon>
        <taxon>Pezizomycotina</taxon>
        <taxon>Leotiomycetes</taxon>
        <taxon>Helotiales</taxon>
        <taxon>Lachnaceae</taxon>
        <taxon>Lachnellula</taxon>
    </lineage>
</organism>
<dbReference type="InterPro" id="IPR016135">
    <property type="entry name" value="UBQ-conjugating_enzyme/RWD"/>
</dbReference>
<keyword evidence="4" id="KW-1185">Reference proteome</keyword>
<evidence type="ECO:0000313" key="4">
    <source>
        <dbReference type="Proteomes" id="UP000469558"/>
    </source>
</evidence>
<name>A0A8T9CD47_9HELO</name>
<sequence length="277" mass="31105">MGREDQIEEREVLDSIFPEEIQDISETEYRISILLDIVNDDGDDSEPPSIILQVKYPDAYPEAAPILDVLGPPNAPVHPFFSVNSDKQTLLDGLAETIEENMGMAMIFTLVSTLKDNAEQLVAERQAGAREVHEQKLLAAEREENKKFHGTAVTTETFGPWRDGFRKEMEELKLKEDEAEEAAEKKKNRGKETVVQLTGRQLWERGLVGKIEEDEDDEDGLPVEGVDKLKVKLKDENPLVFKLQSSVSLHPDWEWHGNVFGQGKGGVALLALNLSKD</sequence>
<dbReference type="FunFam" id="3.10.110.10:FF:000075">
    <property type="entry name" value="RWD domain-containing protein (Gir2)"/>
    <property type="match status" value="1"/>
</dbReference>
<dbReference type="SUPFAM" id="SSF54495">
    <property type="entry name" value="UBC-like"/>
    <property type="match status" value="1"/>
</dbReference>
<proteinExistence type="predicted"/>
<feature type="coiled-coil region" evidence="1">
    <location>
        <begin position="162"/>
        <end position="189"/>
    </location>
</feature>
<dbReference type="Proteomes" id="UP000469558">
    <property type="component" value="Unassembled WGS sequence"/>
</dbReference>
<evidence type="ECO:0000259" key="2">
    <source>
        <dbReference type="PROSITE" id="PS50908"/>
    </source>
</evidence>
<dbReference type="SMART" id="SM00591">
    <property type="entry name" value="RWD"/>
    <property type="match status" value="1"/>
</dbReference>
<comment type="caution">
    <text evidence="3">The sequence shown here is derived from an EMBL/GenBank/DDBJ whole genome shotgun (WGS) entry which is preliminary data.</text>
</comment>
<dbReference type="PROSITE" id="PS50908">
    <property type="entry name" value="RWD"/>
    <property type="match status" value="1"/>
</dbReference>
<dbReference type="InterPro" id="IPR040213">
    <property type="entry name" value="GIR2-like"/>
</dbReference>